<keyword evidence="3" id="KW-1185">Reference proteome</keyword>
<evidence type="ECO:0000313" key="3">
    <source>
        <dbReference type="Proteomes" id="UP000308549"/>
    </source>
</evidence>
<proteinExistence type="predicted"/>
<feature type="compositionally biased region" description="Low complexity" evidence="1">
    <location>
        <begin position="553"/>
        <end position="565"/>
    </location>
</feature>
<evidence type="ECO:0000313" key="2">
    <source>
        <dbReference type="EMBL" id="TKA32343.1"/>
    </source>
</evidence>
<dbReference type="Proteomes" id="UP000308549">
    <property type="component" value="Unassembled WGS sequence"/>
</dbReference>
<reference evidence="2 3" key="1">
    <citation type="submission" date="2017-03" db="EMBL/GenBank/DDBJ databases">
        <title>Genomes of endolithic fungi from Antarctica.</title>
        <authorList>
            <person name="Coleine C."/>
            <person name="Masonjones S."/>
            <person name="Stajich J.E."/>
        </authorList>
    </citation>
    <scope>NUCLEOTIDE SEQUENCE [LARGE SCALE GENOMIC DNA]</scope>
    <source>
        <strain evidence="2 3">CCFEE 6315</strain>
    </source>
</reference>
<dbReference type="AlphaFoldDB" id="A0A4U0UAD5"/>
<feature type="compositionally biased region" description="Pro residues" evidence="1">
    <location>
        <begin position="444"/>
        <end position="453"/>
    </location>
</feature>
<feature type="compositionally biased region" description="Polar residues" evidence="1">
    <location>
        <begin position="418"/>
        <end position="435"/>
    </location>
</feature>
<name>A0A4U0UAD5_9PEZI</name>
<dbReference type="OrthoDB" id="3928442at2759"/>
<evidence type="ECO:0000256" key="1">
    <source>
        <dbReference type="SAM" id="MobiDB-lite"/>
    </source>
</evidence>
<feature type="region of interest" description="Disordered" evidence="1">
    <location>
        <begin position="538"/>
        <end position="570"/>
    </location>
</feature>
<gene>
    <name evidence="2" type="ORF">B0A50_01449</name>
</gene>
<sequence length="723" mass="79376">MQVLDWDSTSIVLRGLDLSSMPSRVRQMLKMQALTPLPDEQVQFQLKTMGVYLANHQKITEIFVLNEVDGLNTLRYFVKAAYKRSSTASSPSKLSDQSPLPLGHWDRLYYVVAAEIRRMYAELQVRYRADFGNGKIILHEAGRNGARTGGKFFFSAVGMAEMLEGMWRVLVEPAFVAALDIAVRRRNAEIGVGGGDALDAAQEKVRLVYAAEGLADVNGMTPEGVLEMVWAKQMEELRRDPALEAQTALADAGLAPFGSRVVEQRLSKQQLELSTKEMGVDGICEGTRESACSTVRNMVNGQEEEVRDTTLQKSNATDLPPLKALLDALPNVAPQMQFVPRPDQEPFIIHAMFSTSEAADKLDQEYLEMRRKRADTAHSDLAYVPPPPPRTPTRAKKDIYPLGFYGGSGQRYPPFHPTTVTSPEGQVDVHSSSPSERVPRRKPVPLPLPVIPQPPRPINAGLSQTHAGCQTPEATPSDANFADHQVTYPAIPKSQSQGLFTQSFPISARGNPRTAETDKTIPAADYAQLAGEAQDTIRPFSDTPVLPSSGFAPPQQRQQQNQRPPLHTTATCPDALEAHQIRKALAKDFAATKPMPPLPEPDFIAPRPATKQRYVSAGGNAKLHDRQEIAGPAFTHTASGGSMSKDELFKMLNDPDFIKTNFGDVAAARTAKDVTMAGGGARARGSQESERSFVDRRGPDGQWRESGEFEAREVEEGVFEEEQ</sequence>
<feature type="region of interest" description="Disordered" evidence="1">
    <location>
        <begin position="417"/>
        <end position="453"/>
    </location>
</feature>
<protein>
    <submittedName>
        <fullName evidence="2">Uncharacterized protein</fullName>
    </submittedName>
</protein>
<comment type="caution">
    <text evidence="2">The sequence shown here is derived from an EMBL/GenBank/DDBJ whole genome shotgun (WGS) entry which is preliminary data.</text>
</comment>
<organism evidence="2 3">
    <name type="scientific">Salinomyces thailandicus</name>
    <dbReference type="NCBI Taxonomy" id="706561"/>
    <lineage>
        <taxon>Eukaryota</taxon>
        <taxon>Fungi</taxon>
        <taxon>Dikarya</taxon>
        <taxon>Ascomycota</taxon>
        <taxon>Pezizomycotina</taxon>
        <taxon>Dothideomycetes</taxon>
        <taxon>Dothideomycetidae</taxon>
        <taxon>Mycosphaerellales</taxon>
        <taxon>Teratosphaeriaceae</taxon>
        <taxon>Salinomyces</taxon>
    </lineage>
</organism>
<feature type="region of interest" description="Disordered" evidence="1">
    <location>
        <begin position="675"/>
        <end position="723"/>
    </location>
</feature>
<accession>A0A4U0UAD5</accession>
<feature type="compositionally biased region" description="Basic and acidic residues" evidence="1">
    <location>
        <begin position="685"/>
        <end position="715"/>
    </location>
</feature>
<dbReference type="EMBL" id="NAJL01000005">
    <property type="protein sequence ID" value="TKA32343.1"/>
    <property type="molecule type" value="Genomic_DNA"/>
</dbReference>